<organism evidence="4 5">
    <name type="scientific">Colletotrichum chlorophyti</name>
    <dbReference type="NCBI Taxonomy" id="708187"/>
    <lineage>
        <taxon>Eukaryota</taxon>
        <taxon>Fungi</taxon>
        <taxon>Dikarya</taxon>
        <taxon>Ascomycota</taxon>
        <taxon>Pezizomycotina</taxon>
        <taxon>Sordariomycetes</taxon>
        <taxon>Hypocreomycetidae</taxon>
        <taxon>Glomerellales</taxon>
        <taxon>Glomerellaceae</taxon>
        <taxon>Colletotrichum</taxon>
    </lineage>
</organism>
<dbReference type="OrthoDB" id="2735536at2759"/>
<proteinExistence type="inferred from homology"/>
<dbReference type="Proteomes" id="UP000186583">
    <property type="component" value="Unassembled WGS sequence"/>
</dbReference>
<dbReference type="STRING" id="708187.A0A1Q8S1H3"/>
<comment type="caution">
    <text evidence="4">The sequence shown here is derived from an EMBL/GenBank/DDBJ whole genome shotgun (WGS) entry which is preliminary data.</text>
</comment>
<dbReference type="Gene3D" id="3.40.50.720">
    <property type="entry name" value="NAD(P)-binding Rossmann-like Domain"/>
    <property type="match status" value="1"/>
</dbReference>
<keyword evidence="1" id="KW-0560">Oxidoreductase</keyword>
<dbReference type="GO" id="GO:0016616">
    <property type="term" value="F:oxidoreductase activity, acting on the CH-OH group of donors, NAD or NADP as acceptor"/>
    <property type="evidence" value="ECO:0007669"/>
    <property type="project" value="TreeGrafter"/>
</dbReference>
<dbReference type="PANTHER" id="PTHR10366:SF562">
    <property type="entry name" value="ALDEHYDE REDUCTASE II (AFU_ORTHOLOGUE AFUA_1G11360)"/>
    <property type="match status" value="1"/>
</dbReference>
<name>A0A1Q8S1H3_9PEZI</name>
<dbReference type="InterPro" id="IPR001509">
    <property type="entry name" value="Epimerase_deHydtase"/>
</dbReference>
<dbReference type="AlphaFoldDB" id="A0A1Q8S1H3"/>
<keyword evidence="5" id="KW-1185">Reference proteome</keyword>
<comment type="similarity">
    <text evidence="2">Belongs to the NAD(P)-dependent epimerase/dehydratase family. Dihydroflavonol-4-reductase subfamily.</text>
</comment>
<sequence>MAPPADTAIPKGSTVLVTGVNGYIGSHVADQFLQHGYNVRGAVRDVDRNKWLIDLFEKKYGRERFELTEVPDMCAEGAYDDAVKGTSAFIHVAAVLSISPDPNQVIPISVSGAINGLKAAYSEPSVKRFVLTSSTAAALPADAESWKQPHVITHDTWSENVKSAWDPPPYTPDRGFIVYSASKVETEQAIQKYHKEHRHVRPDLVVNAVLPNTNFGKVLDVVNQGYPSSAGLIAALWYGAELPDFIRQPHYFVDVEDTAILHAAAALLPDVQDERIFGMAEPYNWDKVLAILRQQNPDHRFPDDFEASGYPHDIQTRDRSEKLLKAMGRPGWTSLEDSLLKSAEHLRQAQA</sequence>
<feature type="domain" description="NAD-dependent epimerase/dehydratase" evidence="3">
    <location>
        <begin position="15"/>
        <end position="197"/>
    </location>
</feature>
<dbReference type="PANTHER" id="PTHR10366">
    <property type="entry name" value="NAD DEPENDENT EPIMERASE/DEHYDRATASE"/>
    <property type="match status" value="1"/>
</dbReference>
<evidence type="ECO:0000256" key="1">
    <source>
        <dbReference type="ARBA" id="ARBA00023002"/>
    </source>
</evidence>
<accession>A0A1Q8S1H3</accession>
<evidence type="ECO:0000259" key="3">
    <source>
        <dbReference type="Pfam" id="PF01370"/>
    </source>
</evidence>
<dbReference type="InterPro" id="IPR050425">
    <property type="entry name" value="NAD(P)_dehydrat-like"/>
</dbReference>
<evidence type="ECO:0000256" key="2">
    <source>
        <dbReference type="ARBA" id="ARBA00023445"/>
    </source>
</evidence>
<gene>
    <name evidence="4" type="ORF">CCHL11_08127</name>
</gene>
<evidence type="ECO:0000313" key="5">
    <source>
        <dbReference type="Proteomes" id="UP000186583"/>
    </source>
</evidence>
<reference evidence="4 5" key="1">
    <citation type="submission" date="2016-11" db="EMBL/GenBank/DDBJ databases">
        <title>Draft Genome Assembly of Colletotrichum chlorophyti a pathogen of herbaceous plants.</title>
        <authorList>
            <person name="Gan P."/>
            <person name="Narusaka M."/>
            <person name="Tsushima A."/>
            <person name="Narusaka Y."/>
            <person name="Takano Y."/>
            <person name="Shirasu K."/>
        </authorList>
    </citation>
    <scope>NUCLEOTIDE SEQUENCE [LARGE SCALE GENOMIC DNA]</scope>
    <source>
        <strain evidence="4 5">NTL11</strain>
    </source>
</reference>
<protein>
    <submittedName>
        <fullName evidence="4">Aldehyde reductase 2-like protein 6</fullName>
    </submittedName>
</protein>
<dbReference type="InterPro" id="IPR036291">
    <property type="entry name" value="NAD(P)-bd_dom_sf"/>
</dbReference>
<dbReference type="Pfam" id="PF01370">
    <property type="entry name" value="Epimerase"/>
    <property type="match status" value="1"/>
</dbReference>
<dbReference type="EMBL" id="MPGH01000038">
    <property type="protein sequence ID" value="OLN95257.1"/>
    <property type="molecule type" value="Genomic_DNA"/>
</dbReference>
<evidence type="ECO:0000313" key="4">
    <source>
        <dbReference type="EMBL" id="OLN95257.1"/>
    </source>
</evidence>
<dbReference type="SUPFAM" id="SSF51735">
    <property type="entry name" value="NAD(P)-binding Rossmann-fold domains"/>
    <property type="match status" value="1"/>
</dbReference>